<feature type="compositionally biased region" description="Polar residues" evidence="1">
    <location>
        <begin position="304"/>
        <end position="318"/>
    </location>
</feature>
<comment type="caution">
    <text evidence="2">The sequence shown here is derived from an EMBL/GenBank/DDBJ whole genome shotgun (WGS) entry which is preliminary data.</text>
</comment>
<dbReference type="InterPro" id="IPR018800">
    <property type="entry name" value="PRCC"/>
</dbReference>
<evidence type="ECO:0000313" key="3">
    <source>
        <dbReference type="Proteomes" id="UP000499080"/>
    </source>
</evidence>
<dbReference type="Proteomes" id="UP000499080">
    <property type="component" value="Unassembled WGS sequence"/>
</dbReference>
<dbReference type="GO" id="GO:0005634">
    <property type="term" value="C:nucleus"/>
    <property type="evidence" value="ECO:0007669"/>
    <property type="project" value="TreeGrafter"/>
</dbReference>
<organism evidence="2 3">
    <name type="scientific">Araneus ventricosus</name>
    <name type="common">Orbweaver spider</name>
    <name type="synonym">Epeira ventricosa</name>
    <dbReference type="NCBI Taxonomy" id="182803"/>
    <lineage>
        <taxon>Eukaryota</taxon>
        <taxon>Metazoa</taxon>
        <taxon>Ecdysozoa</taxon>
        <taxon>Arthropoda</taxon>
        <taxon>Chelicerata</taxon>
        <taxon>Arachnida</taxon>
        <taxon>Araneae</taxon>
        <taxon>Araneomorphae</taxon>
        <taxon>Entelegynae</taxon>
        <taxon>Araneoidea</taxon>
        <taxon>Araneidae</taxon>
        <taxon>Araneus</taxon>
    </lineage>
</organism>
<feature type="region of interest" description="Disordered" evidence="1">
    <location>
        <begin position="289"/>
        <end position="318"/>
    </location>
</feature>
<proteinExistence type="predicted"/>
<feature type="region of interest" description="Disordered" evidence="1">
    <location>
        <begin position="380"/>
        <end position="399"/>
    </location>
</feature>
<keyword evidence="3" id="KW-1185">Reference proteome</keyword>
<sequence length="435" mass="48627">MLADRNDRLARRDSFGSKAEGNSKIANNTEILIPCQNSKPLVSPTIRLATHFVCTMSLVCYGSSDEESEEEMAEAVEQNTQGKKVPKSEEQSVNKDEEILNFDSIPKPVPKKGRETVKITIPSLDQFKDEDIKIESKAKPIFKGGSGLLSMLPAPKYSGSATQRGLTPHVLTKQKKSEKKVPDVKSVPKKSSSSQSIKPASLSKAEHSSESISAKNEEEDDDSTSVDFFSLESVNKKIEVEENGVLGTKLPSKSSLFSSLPEPAQSSTHTATSIYQGATSTSGLFTSYSSAQSENSSEDYGWNENYQSAHSSDQAGCSENYQSVQNVNQTDDEMQFLKDEQFKKMLGRKKEDVQIIDVNADDQLTGKEQWLMQSLTEEKIHRPSKRKGEMPTQQQKRKHQITYLAFQAKERELDLKNQWSLNRRTRRETQAKYGF</sequence>
<feature type="region of interest" description="Disordered" evidence="1">
    <location>
        <begin position="152"/>
        <end position="226"/>
    </location>
</feature>
<feature type="region of interest" description="Disordered" evidence="1">
    <location>
        <begin position="240"/>
        <end position="273"/>
    </location>
</feature>
<gene>
    <name evidence="2" type="primary">PRCC</name>
    <name evidence="2" type="ORF">AVEN_264220_1</name>
</gene>
<dbReference type="OrthoDB" id="206969at2759"/>
<evidence type="ECO:0000313" key="2">
    <source>
        <dbReference type="EMBL" id="GBM83974.1"/>
    </source>
</evidence>
<feature type="compositionally biased region" description="Low complexity" evidence="1">
    <location>
        <begin position="189"/>
        <end position="203"/>
    </location>
</feature>
<dbReference type="EMBL" id="BGPR01003124">
    <property type="protein sequence ID" value="GBM83974.1"/>
    <property type="molecule type" value="Genomic_DNA"/>
</dbReference>
<feature type="compositionally biased region" description="Basic and acidic residues" evidence="1">
    <location>
        <begin position="1"/>
        <end position="15"/>
    </location>
</feature>
<feature type="region of interest" description="Disordered" evidence="1">
    <location>
        <begin position="1"/>
        <end position="21"/>
    </location>
</feature>
<feature type="compositionally biased region" description="Basic and acidic residues" evidence="1">
    <location>
        <begin position="86"/>
        <end position="95"/>
    </location>
</feature>
<dbReference type="PANTHER" id="PTHR13621:SF2">
    <property type="entry name" value="PROLINE-RICH PROTEIN PRCC"/>
    <property type="match status" value="1"/>
</dbReference>
<dbReference type="AlphaFoldDB" id="A0A4Y2J243"/>
<name>A0A4Y2J243_ARAVE</name>
<feature type="compositionally biased region" description="Basic and acidic residues" evidence="1">
    <location>
        <begin position="380"/>
        <end position="389"/>
    </location>
</feature>
<accession>A0A4Y2J243</accession>
<feature type="compositionally biased region" description="Low complexity" evidence="1">
    <location>
        <begin position="249"/>
        <end position="261"/>
    </location>
</feature>
<protein>
    <submittedName>
        <fullName evidence="2">Proline-rich protein PRCC</fullName>
    </submittedName>
</protein>
<feature type="region of interest" description="Disordered" evidence="1">
    <location>
        <begin position="71"/>
        <end position="95"/>
    </location>
</feature>
<reference evidence="2 3" key="1">
    <citation type="journal article" date="2019" name="Sci. Rep.">
        <title>Orb-weaving spider Araneus ventricosus genome elucidates the spidroin gene catalogue.</title>
        <authorList>
            <person name="Kono N."/>
            <person name="Nakamura H."/>
            <person name="Ohtoshi R."/>
            <person name="Moran D.A.P."/>
            <person name="Shinohara A."/>
            <person name="Yoshida Y."/>
            <person name="Fujiwara M."/>
            <person name="Mori M."/>
            <person name="Tomita M."/>
            <person name="Arakawa K."/>
        </authorList>
    </citation>
    <scope>NUCLEOTIDE SEQUENCE [LARGE SCALE GENOMIC DNA]</scope>
</reference>
<evidence type="ECO:0000256" key="1">
    <source>
        <dbReference type="SAM" id="MobiDB-lite"/>
    </source>
</evidence>
<dbReference type="PANTHER" id="PTHR13621">
    <property type="entry name" value="PROLINE-RICH PROTEIN PRCC"/>
    <property type="match status" value="1"/>
</dbReference>
<feature type="compositionally biased region" description="Polar residues" evidence="1">
    <location>
        <begin position="264"/>
        <end position="273"/>
    </location>
</feature>
<dbReference type="Pfam" id="PF10253">
    <property type="entry name" value="PRCC"/>
    <property type="match status" value="1"/>
</dbReference>